<sequence length="102" mass="11453">MTEMASITLEGASFEDRFLKILEATGLEPEEFEGLPYFSYSPFFVIAGATISPKIREHGDHSHFEGVLIEVPDDQVEIFLDVLPELLEQLQPLDEDEDAPQA</sequence>
<organism evidence="1">
    <name type="scientific">freshwater metagenome</name>
    <dbReference type="NCBI Taxonomy" id="449393"/>
    <lineage>
        <taxon>unclassified sequences</taxon>
        <taxon>metagenomes</taxon>
        <taxon>ecological metagenomes</taxon>
    </lineage>
</organism>
<reference evidence="1" key="1">
    <citation type="submission" date="2020-05" db="EMBL/GenBank/DDBJ databases">
        <authorList>
            <person name="Chiriac C."/>
            <person name="Salcher M."/>
            <person name="Ghai R."/>
            <person name="Kavagutti S V."/>
        </authorList>
    </citation>
    <scope>NUCLEOTIDE SEQUENCE</scope>
</reference>
<protein>
    <submittedName>
        <fullName evidence="1">Unannotated protein</fullName>
    </submittedName>
</protein>
<gene>
    <name evidence="1" type="ORF">UFOPK3564_01058</name>
</gene>
<dbReference type="AlphaFoldDB" id="A0A6J7GJ46"/>
<accession>A0A6J7GJ46</accession>
<evidence type="ECO:0000313" key="1">
    <source>
        <dbReference type="EMBL" id="CAB4908397.1"/>
    </source>
</evidence>
<name>A0A6J7GJ46_9ZZZZ</name>
<dbReference type="EMBL" id="CAFBMK010000044">
    <property type="protein sequence ID" value="CAB4908397.1"/>
    <property type="molecule type" value="Genomic_DNA"/>
</dbReference>
<proteinExistence type="predicted"/>